<keyword evidence="1" id="KW-0732">Signal</keyword>
<organism evidence="5 6">
    <name type="scientific">Acropora cervicornis</name>
    <name type="common">Staghorn coral</name>
    <dbReference type="NCBI Taxonomy" id="6130"/>
    <lineage>
        <taxon>Eukaryota</taxon>
        <taxon>Metazoa</taxon>
        <taxon>Cnidaria</taxon>
        <taxon>Anthozoa</taxon>
        <taxon>Hexacorallia</taxon>
        <taxon>Scleractinia</taxon>
        <taxon>Astrocoeniina</taxon>
        <taxon>Acroporidae</taxon>
        <taxon>Acropora</taxon>
    </lineage>
</organism>
<proteinExistence type="predicted"/>
<dbReference type="FunFam" id="3.10.250.10:FF:000001">
    <property type="entry name" value="Lysyl oxidase 4 isoform X1"/>
    <property type="match status" value="1"/>
</dbReference>
<dbReference type="PANTHER" id="PTHR48071:SF18">
    <property type="entry name" value="DELETED IN MALIGNANT BRAIN TUMORS 1 PROTEIN-RELATED"/>
    <property type="match status" value="1"/>
</dbReference>
<evidence type="ECO:0000256" key="3">
    <source>
        <dbReference type="PROSITE-ProRule" id="PRU00196"/>
    </source>
</evidence>
<name>A0AAD9R1G4_ACRCE</name>
<dbReference type="SMART" id="SM00202">
    <property type="entry name" value="SR"/>
    <property type="match status" value="1"/>
</dbReference>
<evidence type="ECO:0000256" key="2">
    <source>
        <dbReference type="ARBA" id="ARBA00023157"/>
    </source>
</evidence>
<evidence type="ECO:0000313" key="5">
    <source>
        <dbReference type="EMBL" id="KAK2571272.1"/>
    </source>
</evidence>
<dbReference type="Proteomes" id="UP001249851">
    <property type="component" value="Unassembled WGS sequence"/>
</dbReference>
<dbReference type="PROSITE" id="PS50287">
    <property type="entry name" value="SRCR_2"/>
    <property type="match status" value="1"/>
</dbReference>
<dbReference type="AlphaFoldDB" id="A0AAD9R1G4"/>
<sequence length="121" mass="13278">MSLFTVTVRLAGINDSNVNYTGRVEVLYKGKWGKICRDEWDMNDAKVVCKQLGFESALAEFIGIDIKDENVSVVMSNVDCRGTESAWESCSHTNGDDNCVDDTGAQAMCEPSKLAIELSLC</sequence>
<comment type="caution">
    <text evidence="5">The sequence shown here is derived from an EMBL/GenBank/DDBJ whole genome shotgun (WGS) entry which is preliminary data.</text>
</comment>
<protein>
    <submittedName>
        <fullName evidence="5">Deleted in malignant brain tumors 1 protein</fullName>
    </submittedName>
</protein>
<evidence type="ECO:0000259" key="4">
    <source>
        <dbReference type="PROSITE" id="PS50287"/>
    </source>
</evidence>
<reference evidence="5" key="1">
    <citation type="journal article" date="2023" name="G3 (Bethesda)">
        <title>Whole genome assembly and annotation of the endangered Caribbean coral Acropora cervicornis.</title>
        <authorList>
            <person name="Selwyn J.D."/>
            <person name="Vollmer S.V."/>
        </authorList>
    </citation>
    <scope>NUCLEOTIDE SEQUENCE</scope>
    <source>
        <strain evidence="5">K2</strain>
    </source>
</reference>
<dbReference type="GO" id="GO:0016020">
    <property type="term" value="C:membrane"/>
    <property type="evidence" value="ECO:0007669"/>
    <property type="project" value="InterPro"/>
</dbReference>
<accession>A0AAD9R1G4</accession>
<dbReference type="PRINTS" id="PR00258">
    <property type="entry name" value="SPERACTRCPTR"/>
</dbReference>
<dbReference type="SUPFAM" id="SSF56487">
    <property type="entry name" value="SRCR-like"/>
    <property type="match status" value="1"/>
</dbReference>
<feature type="domain" description="SRCR" evidence="4">
    <location>
        <begin position="8"/>
        <end position="110"/>
    </location>
</feature>
<reference evidence="5" key="2">
    <citation type="journal article" date="2023" name="Science">
        <title>Genomic signatures of disease resistance in endangered staghorn corals.</title>
        <authorList>
            <person name="Vollmer S.V."/>
            <person name="Selwyn J.D."/>
            <person name="Despard B.A."/>
            <person name="Roesel C.L."/>
        </authorList>
    </citation>
    <scope>NUCLEOTIDE SEQUENCE</scope>
    <source>
        <strain evidence="5">K2</strain>
    </source>
</reference>
<keyword evidence="2 3" id="KW-1015">Disulfide bond</keyword>
<dbReference type="Pfam" id="PF00530">
    <property type="entry name" value="SRCR"/>
    <property type="match status" value="1"/>
</dbReference>
<dbReference type="Gene3D" id="3.10.250.10">
    <property type="entry name" value="SRCR-like domain"/>
    <property type="match status" value="1"/>
</dbReference>
<evidence type="ECO:0000313" key="6">
    <source>
        <dbReference type="Proteomes" id="UP001249851"/>
    </source>
</evidence>
<evidence type="ECO:0000256" key="1">
    <source>
        <dbReference type="ARBA" id="ARBA00022729"/>
    </source>
</evidence>
<comment type="caution">
    <text evidence="3">Lacks conserved residue(s) required for the propagation of feature annotation.</text>
</comment>
<dbReference type="InterPro" id="IPR036772">
    <property type="entry name" value="SRCR-like_dom_sf"/>
</dbReference>
<keyword evidence="6" id="KW-1185">Reference proteome</keyword>
<feature type="disulfide bond" evidence="3">
    <location>
        <begin position="80"/>
        <end position="90"/>
    </location>
</feature>
<dbReference type="PANTHER" id="PTHR48071">
    <property type="entry name" value="SRCR DOMAIN-CONTAINING PROTEIN"/>
    <property type="match status" value="1"/>
</dbReference>
<gene>
    <name evidence="5" type="ORF">P5673_003852</name>
</gene>
<dbReference type="EMBL" id="JARQWQ010000006">
    <property type="protein sequence ID" value="KAK2571272.1"/>
    <property type="molecule type" value="Genomic_DNA"/>
</dbReference>
<dbReference type="InterPro" id="IPR001190">
    <property type="entry name" value="SRCR"/>
</dbReference>